<comment type="caution">
    <text evidence="8">The sequence shown here is derived from an EMBL/GenBank/DDBJ whole genome shotgun (WGS) entry which is preliminary data.</text>
</comment>
<evidence type="ECO:0000256" key="2">
    <source>
        <dbReference type="ARBA" id="ARBA00022670"/>
    </source>
</evidence>
<keyword evidence="6" id="KW-0732">Signal</keyword>
<evidence type="ECO:0000313" key="9">
    <source>
        <dbReference type="Proteomes" id="UP001317259"/>
    </source>
</evidence>
<reference evidence="8 9" key="1">
    <citation type="submission" date="2022-04" db="EMBL/GenBank/DDBJ databases">
        <title>Genome draft of Actinomadura sp. ATCC 31491.</title>
        <authorList>
            <person name="Shi X."/>
            <person name="Du Y."/>
        </authorList>
    </citation>
    <scope>NUCLEOTIDE SEQUENCE [LARGE SCALE GENOMIC DNA]</scope>
    <source>
        <strain evidence="8 9">ATCC 31491</strain>
    </source>
</reference>
<evidence type="ECO:0000256" key="3">
    <source>
        <dbReference type="ARBA" id="ARBA00022801"/>
    </source>
</evidence>
<feature type="signal peptide" evidence="6">
    <location>
        <begin position="1"/>
        <end position="27"/>
    </location>
</feature>
<dbReference type="RefSeq" id="WP_242380252.1">
    <property type="nucleotide sequence ID" value="NZ_JAKRKC020000001.1"/>
</dbReference>
<keyword evidence="9" id="KW-1185">Reference proteome</keyword>
<evidence type="ECO:0000256" key="5">
    <source>
        <dbReference type="SAM" id="Coils"/>
    </source>
</evidence>
<dbReference type="Proteomes" id="UP001317259">
    <property type="component" value="Unassembled WGS sequence"/>
</dbReference>
<dbReference type="Gene3D" id="3.90.1720.10">
    <property type="entry name" value="endopeptidase domain like (from Nostoc punctiforme)"/>
    <property type="match status" value="1"/>
</dbReference>
<dbReference type="PROSITE" id="PS51935">
    <property type="entry name" value="NLPC_P60"/>
    <property type="match status" value="1"/>
</dbReference>
<dbReference type="PANTHER" id="PTHR47359:SF3">
    <property type="entry name" value="NLP_P60 DOMAIN-CONTAINING PROTEIN-RELATED"/>
    <property type="match status" value="1"/>
</dbReference>
<keyword evidence="2" id="KW-0645">Protease</keyword>
<evidence type="ECO:0000313" key="8">
    <source>
        <dbReference type="EMBL" id="MCK2216960.1"/>
    </source>
</evidence>
<keyword evidence="4" id="KW-0788">Thiol protease</keyword>
<comment type="similarity">
    <text evidence="1">Belongs to the peptidase C40 family.</text>
</comment>
<evidence type="ECO:0000259" key="7">
    <source>
        <dbReference type="PROSITE" id="PS51935"/>
    </source>
</evidence>
<keyword evidence="5" id="KW-0175">Coiled coil</keyword>
<feature type="coiled-coil region" evidence="5">
    <location>
        <begin position="46"/>
        <end position="83"/>
    </location>
</feature>
<dbReference type="Gene3D" id="6.10.250.3150">
    <property type="match status" value="1"/>
</dbReference>
<feature type="domain" description="NlpC/P60" evidence="7">
    <location>
        <begin position="216"/>
        <end position="334"/>
    </location>
</feature>
<gene>
    <name evidence="8" type="ORF">MF672_024665</name>
</gene>
<sequence>MPTGLARMATTALAMTVAMTVALTAVAAGRPGAALAEPAPTPAQARAKLTQLNEQADQLVEQYNQATESYRKARTAYAELDAEIRRKDAAAGALRRDLMAAVVSDYQTGRVDGYARLVGQGSPEALLGGMAALGQIAQARAAKLRAYEAAGADLRERHARAKVVLAQADAARDKVRARQQKVDKLVAEQTRILRRLGAFRSGDPASAGITYSGPASGSARTALRFAFAQVGKPYRYGGTGPGSYDCSGLTQAAWRAAGVRLPRTTYTQWSWGASRRVPLTALQPGDLLFSRGLGHMGMYAGGGKMVHAPQTGDVVKVVNLDDYWRGRLIGAVRP</sequence>
<dbReference type="EMBL" id="JAKRKC020000001">
    <property type="protein sequence ID" value="MCK2216960.1"/>
    <property type="molecule type" value="Genomic_DNA"/>
</dbReference>
<dbReference type="Pfam" id="PF00877">
    <property type="entry name" value="NLPC_P60"/>
    <property type="match status" value="1"/>
</dbReference>
<protein>
    <submittedName>
        <fullName evidence="8">NlpC/P60 family protein</fullName>
    </submittedName>
</protein>
<feature type="chain" id="PRO_5045919067" evidence="6">
    <location>
        <begin position="28"/>
        <end position="334"/>
    </location>
</feature>
<accession>A0ABT0FYD9</accession>
<dbReference type="InterPro" id="IPR051794">
    <property type="entry name" value="PG_Endopeptidase_C40"/>
</dbReference>
<evidence type="ECO:0000256" key="4">
    <source>
        <dbReference type="ARBA" id="ARBA00022807"/>
    </source>
</evidence>
<dbReference type="PANTHER" id="PTHR47359">
    <property type="entry name" value="PEPTIDOGLYCAN DL-ENDOPEPTIDASE CWLO"/>
    <property type="match status" value="1"/>
</dbReference>
<evidence type="ECO:0000256" key="6">
    <source>
        <dbReference type="SAM" id="SignalP"/>
    </source>
</evidence>
<proteinExistence type="inferred from homology"/>
<keyword evidence="3" id="KW-0378">Hydrolase</keyword>
<dbReference type="SUPFAM" id="SSF54001">
    <property type="entry name" value="Cysteine proteinases"/>
    <property type="match status" value="1"/>
</dbReference>
<organism evidence="8 9">
    <name type="scientific">Actinomadura luzonensis</name>
    <dbReference type="NCBI Taxonomy" id="2805427"/>
    <lineage>
        <taxon>Bacteria</taxon>
        <taxon>Bacillati</taxon>
        <taxon>Actinomycetota</taxon>
        <taxon>Actinomycetes</taxon>
        <taxon>Streptosporangiales</taxon>
        <taxon>Thermomonosporaceae</taxon>
        <taxon>Actinomadura</taxon>
    </lineage>
</organism>
<dbReference type="InterPro" id="IPR038765">
    <property type="entry name" value="Papain-like_cys_pep_sf"/>
</dbReference>
<evidence type="ECO:0000256" key="1">
    <source>
        <dbReference type="ARBA" id="ARBA00007074"/>
    </source>
</evidence>
<dbReference type="InterPro" id="IPR000064">
    <property type="entry name" value="NLP_P60_dom"/>
</dbReference>
<name>A0ABT0FYD9_9ACTN</name>